<evidence type="ECO:0000313" key="2">
    <source>
        <dbReference type="EMBL" id="QBZ60087.1"/>
    </source>
</evidence>
<dbReference type="EMBL" id="CP034206">
    <property type="protein sequence ID" value="QBZ59847.1"/>
    <property type="molecule type" value="Genomic_DNA"/>
</dbReference>
<proteinExistence type="predicted"/>
<evidence type="ECO:0000313" key="1">
    <source>
        <dbReference type="EMBL" id="QBZ59847.1"/>
    </source>
</evidence>
<accession>A0A4P7NAL1</accession>
<gene>
    <name evidence="1" type="ORF">PoMZ_04812</name>
    <name evidence="2" type="ORF">PoMZ_05058</name>
</gene>
<sequence>MAALRICLYLCLRRGEVCIIIKRHIATSIWPLSLQMF</sequence>
<dbReference type="Proteomes" id="UP000294847">
    <property type="component" value="Chromosome 3"/>
</dbReference>
<organism evidence="1 3">
    <name type="scientific">Pyricularia oryzae</name>
    <name type="common">Rice blast fungus</name>
    <name type="synonym">Magnaporthe oryzae</name>
    <dbReference type="NCBI Taxonomy" id="318829"/>
    <lineage>
        <taxon>Eukaryota</taxon>
        <taxon>Fungi</taxon>
        <taxon>Dikarya</taxon>
        <taxon>Ascomycota</taxon>
        <taxon>Pezizomycotina</taxon>
        <taxon>Sordariomycetes</taxon>
        <taxon>Sordariomycetidae</taxon>
        <taxon>Magnaporthales</taxon>
        <taxon>Pyriculariaceae</taxon>
        <taxon>Pyricularia</taxon>
    </lineage>
</organism>
<evidence type="ECO:0000313" key="3">
    <source>
        <dbReference type="Proteomes" id="UP000294847"/>
    </source>
</evidence>
<dbReference type="EMBL" id="CP034206">
    <property type="protein sequence ID" value="QBZ60087.1"/>
    <property type="molecule type" value="Genomic_DNA"/>
</dbReference>
<name>A0A4P7NAL1_PYROR</name>
<protein>
    <submittedName>
        <fullName evidence="1">Uncharacterized protein</fullName>
    </submittedName>
</protein>
<reference evidence="1 3" key="1">
    <citation type="journal article" date="2019" name="Mol. Biol. Evol.">
        <title>Blast fungal genomes show frequent chromosomal changes, gene gains and losses, and effector gene turnover.</title>
        <authorList>
            <person name="Gomez Luciano L.B."/>
            <person name="Jason Tsai I."/>
            <person name="Chuma I."/>
            <person name="Tosa Y."/>
            <person name="Chen Y.H."/>
            <person name="Li J.Y."/>
            <person name="Li M.Y."/>
            <person name="Jade Lu M.Y."/>
            <person name="Nakayashiki H."/>
            <person name="Li W.H."/>
        </authorList>
    </citation>
    <scope>NUCLEOTIDE SEQUENCE [LARGE SCALE GENOMIC DNA]</scope>
    <source>
        <strain evidence="1">MZ5-1-6</strain>
    </source>
</reference>
<dbReference type="AlphaFoldDB" id="A0A4P7NAL1"/>